<evidence type="ECO:0000256" key="3">
    <source>
        <dbReference type="ARBA" id="ARBA00022679"/>
    </source>
</evidence>
<dbReference type="PANTHER" id="PTHR11138:SF5">
    <property type="entry name" value="METHIONYL-TRNA FORMYLTRANSFERASE, MITOCHONDRIAL"/>
    <property type="match status" value="1"/>
</dbReference>
<protein>
    <recommendedName>
        <fullName evidence="2">methionyl-tRNA formyltransferase</fullName>
        <ecNumber evidence="2">2.1.2.9</ecNumber>
    </recommendedName>
</protein>
<gene>
    <name evidence="7" type="ORF">METZ01_LOCUS36365</name>
</gene>
<feature type="domain" description="Formyl transferase C-terminal" evidence="6">
    <location>
        <begin position="205"/>
        <end position="297"/>
    </location>
</feature>
<comment type="similarity">
    <text evidence="1">Belongs to the Fmt family.</text>
</comment>
<dbReference type="InterPro" id="IPR041711">
    <property type="entry name" value="Met-tRNA-FMT_N"/>
</dbReference>
<dbReference type="InterPro" id="IPR011034">
    <property type="entry name" value="Formyl_transferase-like_C_sf"/>
</dbReference>
<dbReference type="EMBL" id="UINC01001554">
    <property type="protein sequence ID" value="SUZ83511.1"/>
    <property type="molecule type" value="Genomic_DNA"/>
</dbReference>
<keyword evidence="4" id="KW-0648">Protein biosynthesis</keyword>
<evidence type="ECO:0000259" key="5">
    <source>
        <dbReference type="Pfam" id="PF00551"/>
    </source>
</evidence>
<organism evidence="7">
    <name type="scientific">marine metagenome</name>
    <dbReference type="NCBI Taxonomy" id="408172"/>
    <lineage>
        <taxon>unclassified sequences</taxon>
        <taxon>metagenomes</taxon>
        <taxon>ecological metagenomes</taxon>
    </lineage>
</organism>
<dbReference type="Pfam" id="PF00551">
    <property type="entry name" value="Formyl_trans_N"/>
    <property type="match status" value="1"/>
</dbReference>
<proteinExistence type="inferred from homology"/>
<dbReference type="EC" id="2.1.2.9" evidence="2"/>
<dbReference type="InterPro" id="IPR036477">
    <property type="entry name" value="Formyl_transf_N_sf"/>
</dbReference>
<dbReference type="PANTHER" id="PTHR11138">
    <property type="entry name" value="METHIONYL-TRNA FORMYLTRANSFERASE"/>
    <property type="match status" value="1"/>
</dbReference>
<feature type="domain" description="Formyl transferase N-terminal" evidence="5">
    <location>
        <begin position="4"/>
        <end position="180"/>
    </location>
</feature>
<dbReference type="AlphaFoldDB" id="A0A381QVT1"/>
<dbReference type="Pfam" id="PF02911">
    <property type="entry name" value="Formyl_trans_C"/>
    <property type="match status" value="1"/>
</dbReference>
<dbReference type="HAMAP" id="MF_00182">
    <property type="entry name" value="Formyl_trans"/>
    <property type="match status" value="1"/>
</dbReference>
<evidence type="ECO:0000313" key="7">
    <source>
        <dbReference type="EMBL" id="SUZ83511.1"/>
    </source>
</evidence>
<dbReference type="NCBIfam" id="TIGR00460">
    <property type="entry name" value="fmt"/>
    <property type="match status" value="1"/>
</dbReference>
<dbReference type="GO" id="GO:0005829">
    <property type="term" value="C:cytosol"/>
    <property type="evidence" value="ECO:0007669"/>
    <property type="project" value="TreeGrafter"/>
</dbReference>
<evidence type="ECO:0000256" key="1">
    <source>
        <dbReference type="ARBA" id="ARBA00010699"/>
    </source>
</evidence>
<dbReference type="CDD" id="cd08646">
    <property type="entry name" value="FMT_core_Met-tRNA-FMT_N"/>
    <property type="match status" value="1"/>
</dbReference>
<dbReference type="InterPro" id="IPR044135">
    <property type="entry name" value="Met-tRNA-FMT_C"/>
</dbReference>
<dbReference type="CDD" id="cd08704">
    <property type="entry name" value="Met_tRNA_FMT_C"/>
    <property type="match status" value="1"/>
</dbReference>
<dbReference type="SUPFAM" id="SSF53328">
    <property type="entry name" value="Formyltransferase"/>
    <property type="match status" value="1"/>
</dbReference>
<dbReference type="SUPFAM" id="SSF50486">
    <property type="entry name" value="FMT C-terminal domain-like"/>
    <property type="match status" value="1"/>
</dbReference>
<dbReference type="GO" id="GO:0004479">
    <property type="term" value="F:methionyl-tRNA formyltransferase activity"/>
    <property type="evidence" value="ECO:0007669"/>
    <property type="project" value="UniProtKB-EC"/>
</dbReference>
<dbReference type="InterPro" id="IPR005793">
    <property type="entry name" value="Formyl_trans_C"/>
</dbReference>
<reference evidence="7" key="1">
    <citation type="submission" date="2018-05" db="EMBL/GenBank/DDBJ databases">
        <authorList>
            <person name="Lanie J.A."/>
            <person name="Ng W.-L."/>
            <person name="Kazmierczak K.M."/>
            <person name="Andrzejewski T.M."/>
            <person name="Davidsen T.M."/>
            <person name="Wayne K.J."/>
            <person name="Tettelin H."/>
            <person name="Glass J.I."/>
            <person name="Rusch D."/>
            <person name="Podicherti R."/>
            <person name="Tsui H.-C.T."/>
            <person name="Winkler M.E."/>
        </authorList>
    </citation>
    <scope>NUCLEOTIDE SEQUENCE</scope>
</reference>
<dbReference type="InterPro" id="IPR005794">
    <property type="entry name" value="Fmt"/>
</dbReference>
<accession>A0A381QVT1</accession>
<name>A0A381QVT1_9ZZZZ</name>
<dbReference type="Gene3D" id="3.40.50.12230">
    <property type="match status" value="1"/>
</dbReference>
<evidence type="ECO:0000256" key="2">
    <source>
        <dbReference type="ARBA" id="ARBA00012261"/>
    </source>
</evidence>
<keyword evidence="3" id="KW-0808">Transferase</keyword>
<evidence type="ECO:0000256" key="4">
    <source>
        <dbReference type="ARBA" id="ARBA00022917"/>
    </source>
</evidence>
<sequence length="306" mass="34188">MSQKIVFMGTPEFSVPTLKLLLKSEHRILAVYSQPPTKAHRGQKISSSSVENFAKKKALNVRTPLTLDSDEEYDFMKNLKPDIVVVIAYGKIIPKRFLNLAKYGFINVHASLLPKWRGAAPIQRSIMSLDSETGISIMKVVEELDAGPVMHQAKIAINENTDTQTLTQVLSQLGAKALLDSISKIENGKAKFKEQNHNQATYAKKISKAEGKIEWNESAKKVLAKINGLNPNPGAWFEYKNERYKVWKAEIVNKSGKIGTILNDQLIVSCKDQAVQILEIQKEGKSRQTTEQFLLGNKINQGENIA</sequence>
<evidence type="ECO:0000259" key="6">
    <source>
        <dbReference type="Pfam" id="PF02911"/>
    </source>
</evidence>
<dbReference type="InterPro" id="IPR002376">
    <property type="entry name" value="Formyl_transf_N"/>
</dbReference>